<dbReference type="EMBL" id="GEEE01004453">
    <property type="protein sequence ID" value="JAP58772.1"/>
    <property type="molecule type" value="Transcribed_RNA"/>
</dbReference>
<proteinExistence type="predicted"/>
<name>A0A0X3QD27_SCHSO</name>
<protein>
    <submittedName>
        <fullName evidence="1">Uncharacterized protein</fullName>
    </submittedName>
</protein>
<sequence length="119" mass="13801">KSISSEQLMSILRQAQFEAAHLKMMESMMQQFSWQFPNRESSGKQNTSADVVAACITEFIYDPDSGVTFNVWLKRWEDIFRIAFAKPMRHGRCAYYYENWAPKNTSGTLTCSCRRTPVI</sequence>
<evidence type="ECO:0000313" key="1">
    <source>
        <dbReference type="EMBL" id="JAP58772.1"/>
    </source>
</evidence>
<dbReference type="AlphaFoldDB" id="A0A0X3QD27"/>
<feature type="non-terminal residue" evidence="1">
    <location>
        <position position="1"/>
    </location>
</feature>
<reference evidence="1" key="1">
    <citation type="submission" date="2016-01" db="EMBL/GenBank/DDBJ databases">
        <title>Reference transcriptome for the parasite Schistocephalus solidus: insights into the molecular evolution of parasitism.</title>
        <authorList>
            <person name="Hebert F.O."/>
            <person name="Grambauer S."/>
            <person name="Barber I."/>
            <person name="Landry C.R."/>
            <person name="Aubin-Horth N."/>
        </authorList>
    </citation>
    <scope>NUCLEOTIDE SEQUENCE</scope>
</reference>
<organism evidence="1">
    <name type="scientific">Schistocephalus solidus</name>
    <name type="common">Tapeworm</name>
    <dbReference type="NCBI Taxonomy" id="70667"/>
    <lineage>
        <taxon>Eukaryota</taxon>
        <taxon>Metazoa</taxon>
        <taxon>Spiralia</taxon>
        <taxon>Lophotrochozoa</taxon>
        <taxon>Platyhelminthes</taxon>
        <taxon>Cestoda</taxon>
        <taxon>Eucestoda</taxon>
        <taxon>Diphyllobothriidea</taxon>
        <taxon>Diphyllobothriidae</taxon>
        <taxon>Schistocephalus</taxon>
    </lineage>
</organism>
<gene>
    <name evidence="1" type="ORF">TR136928</name>
</gene>
<accession>A0A0X3QD27</accession>